<dbReference type="OrthoDB" id="5873316at2759"/>
<dbReference type="GO" id="GO:0006384">
    <property type="term" value="P:transcription initiation at RNA polymerase III promoter"/>
    <property type="evidence" value="ECO:0007669"/>
    <property type="project" value="InterPro"/>
</dbReference>
<dbReference type="GO" id="GO:0003677">
    <property type="term" value="F:DNA binding"/>
    <property type="evidence" value="ECO:0007669"/>
    <property type="project" value="InterPro"/>
</dbReference>
<protein>
    <submittedName>
        <fullName evidence="1">Uncharacterized protein</fullName>
    </submittedName>
</protein>
<accession>A0A238C6S4</accession>
<dbReference type="GO" id="GO:0000127">
    <property type="term" value="C:transcription factor TFIIIC complex"/>
    <property type="evidence" value="ECO:0007669"/>
    <property type="project" value="InterPro"/>
</dbReference>
<evidence type="ECO:0000313" key="2">
    <source>
        <dbReference type="Proteomes" id="UP000242913"/>
    </source>
</evidence>
<sequence>MNATKQLRYLESADLHLERITVKPEGDCTPCDIPNLQHVLNSLKQIYSLEMIRNNNFDDYLITQLISSRPFLRRIHTAIKESKFVGMSIEELTIILKSSGSDVSLVVQQMEADSQLVTVGVDTVRYVLPAYSDCWLVPYGKLVYVPAPWFTPSGEIYPPAVRWMAEGVLFSIISRPGCPIDELKRRFAYVLQPRMLLEIVRILELCSCIRIQKLTSRTFKRKSLFEDVQVETDVFYVSATENAMERFSRIFSAVPLPAILKSTRLEDI</sequence>
<dbReference type="PANTHER" id="PTHR15180">
    <property type="entry name" value="GENERAL TRANSCRIPTION FACTOR 3C POLYPEPTIDE 1"/>
    <property type="match status" value="1"/>
</dbReference>
<dbReference type="GO" id="GO:0042791">
    <property type="term" value="P:5S class rRNA transcription by RNA polymerase III"/>
    <property type="evidence" value="ECO:0007669"/>
    <property type="project" value="TreeGrafter"/>
</dbReference>
<dbReference type="PANTHER" id="PTHR15180:SF1">
    <property type="entry name" value="GENERAL TRANSCRIPTION FACTOR 3C POLYPEPTIDE 1"/>
    <property type="match status" value="1"/>
</dbReference>
<dbReference type="InterPro" id="IPR044210">
    <property type="entry name" value="Tfc3-like"/>
</dbReference>
<evidence type="ECO:0000313" key="1">
    <source>
        <dbReference type="EMBL" id="OZC12738.1"/>
    </source>
</evidence>
<gene>
    <name evidence="1" type="ORF">X798_00371</name>
</gene>
<reference evidence="1 2" key="1">
    <citation type="submission" date="2015-12" db="EMBL/GenBank/DDBJ databases">
        <title>Draft genome of the nematode, Onchocerca flexuosa.</title>
        <authorList>
            <person name="Mitreva M."/>
        </authorList>
    </citation>
    <scope>NUCLEOTIDE SEQUENCE [LARGE SCALE GENOMIC DNA]</scope>
    <source>
        <strain evidence="1">Red Deer</strain>
    </source>
</reference>
<dbReference type="AlphaFoldDB" id="A0A238C6S4"/>
<dbReference type="Proteomes" id="UP000242913">
    <property type="component" value="Unassembled WGS sequence"/>
</dbReference>
<dbReference type="EMBL" id="KZ269977">
    <property type="protein sequence ID" value="OZC12738.1"/>
    <property type="molecule type" value="Genomic_DNA"/>
</dbReference>
<keyword evidence="2" id="KW-1185">Reference proteome</keyword>
<name>A0A238C6S4_9BILA</name>
<organism evidence="1 2">
    <name type="scientific">Onchocerca flexuosa</name>
    <dbReference type="NCBI Taxonomy" id="387005"/>
    <lineage>
        <taxon>Eukaryota</taxon>
        <taxon>Metazoa</taxon>
        <taxon>Ecdysozoa</taxon>
        <taxon>Nematoda</taxon>
        <taxon>Chromadorea</taxon>
        <taxon>Rhabditida</taxon>
        <taxon>Spirurina</taxon>
        <taxon>Spiruromorpha</taxon>
        <taxon>Filarioidea</taxon>
        <taxon>Onchocercidae</taxon>
        <taxon>Onchocerca</taxon>
    </lineage>
</organism>
<proteinExistence type="predicted"/>